<gene>
    <name evidence="8" type="ORF">SBP02_13800</name>
</gene>
<evidence type="ECO:0000256" key="5">
    <source>
        <dbReference type="PROSITE-ProRule" id="PRU00335"/>
    </source>
</evidence>
<proteinExistence type="predicted"/>
<protein>
    <submittedName>
        <fullName evidence="8">TetR/AcrR family transcriptional regulator</fullName>
    </submittedName>
</protein>
<sequence length="237" mass="25846">MSDSQLPASPTSNRKARKSESEPAARRGRPVGDHNAKRAELLNAALRVIAQEGYAGASMRKVAQQAGCTTGAVTYYFANKEEMITAVAQSLFDEIDTLLEINQERIDIKGLVGQWLDSMGGDEPNGWLAWLQLLAHARHEPAFASVIKQRYARFRQVFTAVLEKGQSQGLIRTDIAADLLADQVSAISDGWMMLMPIEPERFSAERGQALLDALITMIAPPKPAPARKVSATKASAK</sequence>
<dbReference type="InterPro" id="IPR050109">
    <property type="entry name" value="HTH-type_TetR-like_transc_reg"/>
</dbReference>
<dbReference type="InterPro" id="IPR009057">
    <property type="entry name" value="Homeodomain-like_sf"/>
</dbReference>
<dbReference type="Proteomes" id="UP001305928">
    <property type="component" value="Chromosome"/>
</dbReference>
<evidence type="ECO:0000256" key="3">
    <source>
        <dbReference type="ARBA" id="ARBA00023125"/>
    </source>
</evidence>
<feature type="compositionally biased region" description="Polar residues" evidence="6">
    <location>
        <begin position="1"/>
        <end position="13"/>
    </location>
</feature>
<dbReference type="InterPro" id="IPR036271">
    <property type="entry name" value="Tet_transcr_reg_TetR-rel_C_sf"/>
</dbReference>
<dbReference type="InterPro" id="IPR039538">
    <property type="entry name" value="BetI_C"/>
</dbReference>
<feature type="region of interest" description="Disordered" evidence="6">
    <location>
        <begin position="1"/>
        <end position="36"/>
    </location>
</feature>
<dbReference type="PANTHER" id="PTHR30055">
    <property type="entry name" value="HTH-TYPE TRANSCRIPTIONAL REGULATOR RUTR"/>
    <property type="match status" value="1"/>
</dbReference>
<dbReference type="Pfam" id="PF00440">
    <property type="entry name" value="TetR_N"/>
    <property type="match status" value="1"/>
</dbReference>
<dbReference type="EMBL" id="CP137892">
    <property type="protein sequence ID" value="WPC03851.1"/>
    <property type="molecule type" value="Genomic_DNA"/>
</dbReference>
<evidence type="ECO:0000313" key="9">
    <source>
        <dbReference type="Proteomes" id="UP001305928"/>
    </source>
</evidence>
<evidence type="ECO:0000256" key="6">
    <source>
        <dbReference type="SAM" id="MobiDB-lite"/>
    </source>
</evidence>
<evidence type="ECO:0000256" key="4">
    <source>
        <dbReference type="ARBA" id="ARBA00023163"/>
    </source>
</evidence>
<reference evidence="8 9" key="1">
    <citation type="submission" date="2023-11" db="EMBL/GenBank/DDBJ databases">
        <title>Complete genome of Pseudomonas benzenivorans BA3361.</title>
        <authorList>
            <person name="Shin S.Y."/>
            <person name="Song J."/>
            <person name="Kang H."/>
        </authorList>
    </citation>
    <scope>NUCLEOTIDE SEQUENCE [LARGE SCALE GENOMIC DNA]</scope>
    <source>
        <strain evidence="8 9">HNIBRBA3361</strain>
    </source>
</reference>
<dbReference type="RefSeq" id="WP_318642526.1">
    <property type="nucleotide sequence ID" value="NZ_CP137892.1"/>
</dbReference>
<dbReference type="InterPro" id="IPR001647">
    <property type="entry name" value="HTH_TetR"/>
</dbReference>
<keyword evidence="2" id="KW-0805">Transcription regulation</keyword>
<dbReference type="PANTHER" id="PTHR30055:SF234">
    <property type="entry name" value="HTH-TYPE TRANSCRIPTIONAL REGULATOR BETI"/>
    <property type="match status" value="1"/>
</dbReference>
<dbReference type="PRINTS" id="PR00455">
    <property type="entry name" value="HTHTETR"/>
</dbReference>
<feature type="DNA-binding region" description="H-T-H motif" evidence="5">
    <location>
        <begin position="58"/>
        <end position="77"/>
    </location>
</feature>
<feature type="domain" description="HTH tetR-type" evidence="7">
    <location>
        <begin position="35"/>
        <end position="95"/>
    </location>
</feature>
<evidence type="ECO:0000256" key="1">
    <source>
        <dbReference type="ARBA" id="ARBA00022491"/>
    </source>
</evidence>
<keyword evidence="1" id="KW-0678">Repressor</keyword>
<keyword evidence="9" id="KW-1185">Reference proteome</keyword>
<dbReference type="SUPFAM" id="SSF46689">
    <property type="entry name" value="Homeodomain-like"/>
    <property type="match status" value="1"/>
</dbReference>
<feature type="compositionally biased region" description="Basic and acidic residues" evidence="6">
    <location>
        <begin position="18"/>
        <end position="36"/>
    </location>
</feature>
<evidence type="ECO:0000313" key="8">
    <source>
        <dbReference type="EMBL" id="WPC03851.1"/>
    </source>
</evidence>
<dbReference type="PROSITE" id="PS50977">
    <property type="entry name" value="HTH_TETR_2"/>
    <property type="match status" value="1"/>
</dbReference>
<evidence type="ECO:0000256" key="2">
    <source>
        <dbReference type="ARBA" id="ARBA00023015"/>
    </source>
</evidence>
<evidence type="ECO:0000259" key="7">
    <source>
        <dbReference type="PROSITE" id="PS50977"/>
    </source>
</evidence>
<name>A0ABZ0PSS9_9PSED</name>
<keyword evidence="4" id="KW-0804">Transcription</keyword>
<keyword evidence="3 5" id="KW-0238">DNA-binding</keyword>
<dbReference type="SUPFAM" id="SSF48498">
    <property type="entry name" value="Tetracyclin repressor-like, C-terminal domain"/>
    <property type="match status" value="1"/>
</dbReference>
<organism evidence="8 9">
    <name type="scientific">Pseudomonas benzenivorans</name>
    <dbReference type="NCBI Taxonomy" id="556533"/>
    <lineage>
        <taxon>Bacteria</taxon>
        <taxon>Pseudomonadati</taxon>
        <taxon>Pseudomonadota</taxon>
        <taxon>Gammaproteobacteria</taxon>
        <taxon>Pseudomonadales</taxon>
        <taxon>Pseudomonadaceae</taxon>
        <taxon>Pseudomonas</taxon>
    </lineage>
</organism>
<dbReference type="Gene3D" id="1.10.357.10">
    <property type="entry name" value="Tetracycline Repressor, domain 2"/>
    <property type="match status" value="1"/>
</dbReference>
<dbReference type="Pfam" id="PF13977">
    <property type="entry name" value="TetR_C_6"/>
    <property type="match status" value="1"/>
</dbReference>
<accession>A0ABZ0PSS9</accession>